<evidence type="ECO:0000259" key="6">
    <source>
        <dbReference type="Pfam" id="PF00909"/>
    </source>
</evidence>
<organism evidence="7 8">
    <name type="scientific">Rhodococcus opacus</name>
    <name type="common">Nocardia opaca</name>
    <dbReference type="NCBI Taxonomy" id="37919"/>
    <lineage>
        <taxon>Bacteria</taxon>
        <taxon>Bacillati</taxon>
        <taxon>Actinomycetota</taxon>
        <taxon>Actinomycetes</taxon>
        <taxon>Mycobacteriales</taxon>
        <taxon>Nocardiaceae</taxon>
        <taxon>Rhodococcus</taxon>
    </lineage>
</organism>
<dbReference type="PANTHER" id="PTHR11730:SF60">
    <property type="entry name" value="RH50, ISOFORM D"/>
    <property type="match status" value="1"/>
</dbReference>
<dbReference type="InterPro" id="IPR029020">
    <property type="entry name" value="Ammonium/urea_transptr"/>
</dbReference>
<feature type="transmembrane region" description="Helical" evidence="5">
    <location>
        <begin position="313"/>
        <end position="334"/>
    </location>
</feature>
<evidence type="ECO:0000313" key="7">
    <source>
        <dbReference type="EMBL" id="AII08189.1"/>
    </source>
</evidence>
<evidence type="ECO:0000256" key="1">
    <source>
        <dbReference type="ARBA" id="ARBA00004141"/>
    </source>
</evidence>
<evidence type="ECO:0000313" key="8">
    <source>
        <dbReference type="Proteomes" id="UP000028488"/>
    </source>
</evidence>
<dbReference type="PANTHER" id="PTHR11730">
    <property type="entry name" value="AMMONIUM TRANSPORTER"/>
    <property type="match status" value="1"/>
</dbReference>
<evidence type="ECO:0000256" key="5">
    <source>
        <dbReference type="SAM" id="Phobius"/>
    </source>
</evidence>
<feature type="transmembrane region" description="Helical" evidence="5">
    <location>
        <begin position="220"/>
        <end position="240"/>
    </location>
</feature>
<feature type="transmembrane region" description="Helical" evidence="5">
    <location>
        <begin position="146"/>
        <end position="169"/>
    </location>
</feature>
<dbReference type="Gene3D" id="1.10.3430.10">
    <property type="entry name" value="Ammonium transporter AmtB like domains"/>
    <property type="match status" value="1"/>
</dbReference>
<dbReference type="GO" id="GO:0005886">
    <property type="term" value="C:plasma membrane"/>
    <property type="evidence" value="ECO:0007669"/>
    <property type="project" value="TreeGrafter"/>
</dbReference>
<dbReference type="Proteomes" id="UP000028488">
    <property type="component" value="Chromosome"/>
</dbReference>
<name>A0A076EXV6_RHOOP</name>
<dbReference type="GO" id="GO:0008519">
    <property type="term" value="F:ammonium channel activity"/>
    <property type="evidence" value="ECO:0007669"/>
    <property type="project" value="InterPro"/>
</dbReference>
<feature type="transmembrane region" description="Helical" evidence="5">
    <location>
        <begin position="118"/>
        <end position="139"/>
    </location>
</feature>
<evidence type="ECO:0000256" key="3">
    <source>
        <dbReference type="ARBA" id="ARBA00022989"/>
    </source>
</evidence>
<protein>
    <submittedName>
        <fullName evidence="7">Ammonium transporter</fullName>
    </submittedName>
</protein>
<dbReference type="Pfam" id="PF00909">
    <property type="entry name" value="Ammonium_transp"/>
    <property type="match status" value="1"/>
</dbReference>
<dbReference type="GO" id="GO:0097272">
    <property type="term" value="P:ammonium homeostasis"/>
    <property type="evidence" value="ECO:0007669"/>
    <property type="project" value="TreeGrafter"/>
</dbReference>
<feature type="transmembrane region" description="Helical" evidence="5">
    <location>
        <begin position="260"/>
        <end position="283"/>
    </location>
</feature>
<comment type="subcellular location">
    <subcellularLocation>
        <location evidence="1">Membrane</location>
        <topology evidence="1">Multi-pass membrane protein</topology>
    </subcellularLocation>
</comment>
<dbReference type="RefSeq" id="WP_128641025.1">
    <property type="nucleotide sequence ID" value="NZ_CP008947.1"/>
</dbReference>
<dbReference type="eggNOG" id="COG0004">
    <property type="taxonomic scope" value="Bacteria"/>
</dbReference>
<reference evidence="7 8" key="1">
    <citation type="submission" date="2014-07" db="EMBL/GenBank/DDBJ databases">
        <title>Genome Sequence of Rhodococcus opacus Strain R7, a Biodegrader of Mono- and Polycyclic Aromatic Hydrocarbons.</title>
        <authorList>
            <person name="Di Gennaro P."/>
            <person name="Zampolli J."/>
            <person name="Presti I."/>
            <person name="Cappelletti M."/>
            <person name="D'Ursi P."/>
            <person name="Orro A."/>
            <person name="Mezzelani A."/>
            <person name="Milanesi L."/>
        </authorList>
    </citation>
    <scope>NUCLEOTIDE SEQUENCE [LARGE SCALE GENOMIC DNA]</scope>
    <source>
        <strain evidence="7 8">R7</strain>
    </source>
</reference>
<accession>A0A076EXV6</accession>
<evidence type="ECO:0000256" key="2">
    <source>
        <dbReference type="ARBA" id="ARBA00022692"/>
    </source>
</evidence>
<gene>
    <name evidence="7" type="ORF">EP51_27630</name>
</gene>
<keyword evidence="2 5" id="KW-0812">Transmembrane</keyword>
<feature type="domain" description="Ammonium transporter AmtB-like" evidence="6">
    <location>
        <begin position="17"/>
        <end position="441"/>
    </location>
</feature>
<feature type="transmembrane region" description="Helical" evidence="5">
    <location>
        <begin position="391"/>
        <end position="412"/>
    </location>
</feature>
<dbReference type="SUPFAM" id="SSF111352">
    <property type="entry name" value="Ammonium transporter"/>
    <property type="match status" value="1"/>
</dbReference>
<proteinExistence type="predicted"/>
<dbReference type="AlphaFoldDB" id="A0A076EXV6"/>
<dbReference type="InterPro" id="IPR024041">
    <property type="entry name" value="NH4_transpt_AmtB-like_dom"/>
</dbReference>
<feature type="transmembrane region" description="Helical" evidence="5">
    <location>
        <begin position="52"/>
        <end position="71"/>
    </location>
</feature>
<sequence>MYLDQVSMAAQFPTVVYIIGLIAILLAIAGILLFDAGLSRAGNVMHTLTQKLVAAFVAAAGMSLIGFAIWVTQFNQAFGVANPLGQAIKSWWLGGTGINTLPQDLDPAVVPNADSFQAFYALFILFAAFFAALLAGSVIERVKTSSLALIALLFGAVVIPVAGYLVYGSVGPLSNAGTHDFGGAFFYILLGCWALVLVWRARPRVGVFDGTATEPAIPHNMLYVVVGMVLFLAGICGYALTNGYLVPGSGYFGITLNESGMGLIVTNLMMAFAASAIGGLLVWKIAKHPYFFLVSPVAGWISVSGLIDVVKPWQAGLTAMFAPFILLGGYKLMIRLRLDDVKVVPLTLGPGIYSALMAAVLAGGVKQGGYFGIAQGEYAFQHASINIGHQVYGVIVFLVLGLASALLVVFVVEKTIGLRDGRVDEGLEAKLDRAVIGEVAYPDRAPAGLQQADVSEEPAAEVSLVP</sequence>
<feature type="transmembrane region" description="Helical" evidence="5">
    <location>
        <begin position="346"/>
        <end position="365"/>
    </location>
</feature>
<keyword evidence="4 5" id="KW-0472">Membrane</keyword>
<feature type="transmembrane region" description="Helical" evidence="5">
    <location>
        <begin position="181"/>
        <end position="199"/>
    </location>
</feature>
<feature type="transmembrane region" description="Helical" evidence="5">
    <location>
        <begin position="12"/>
        <end position="32"/>
    </location>
</feature>
<feature type="transmembrane region" description="Helical" evidence="5">
    <location>
        <begin position="290"/>
        <end position="307"/>
    </location>
</feature>
<evidence type="ECO:0000256" key="4">
    <source>
        <dbReference type="ARBA" id="ARBA00023136"/>
    </source>
</evidence>
<keyword evidence="3 5" id="KW-1133">Transmembrane helix</keyword>
<dbReference type="EMBL" id="CP008947">
    <property type="protein sequence ID" value="AII08189.1"/>
    <property type="molecule type" value="Genomic_DNA"/>
</dbReference>